<dbReference type="Pfam" id="PF03074">
    <property type="entry name" value="GCS"/>
    <property type="match status" value="1"/>
</dbReference>
<evidence type="ECO:0000256" key="8">
    <source>
        <dbReference type="ARBA" id="ARBA00030585"/>
    </source>
</evidence>
<dbReference type="PANTHER" id="PTHR11164">
    <property type="entry name" value="GLUTAMATE CYSTEINE LIGASE"/>
    <property type="match status" value="1"/>
</dbReference>
<keyword evidence="7 10" id="KW-0067">ATP-binding</keyword>
<dbReference type="GO" id="GO:0005524">
    <property type="term" value="F:ATP binding"/>
    <property type="evidence" value="ECO:0007669"/>
    <property type="project" value="UniProtKB-UniRule"/>
</dbReference>
<comment type="similarity">
    <text evidence="2 10">Belongs to the glutamate--cysteine ligase type 3 family.</text>
</comment>
<organism evidence="11 12">
    <name type="scientific">Moniliophthora roreri</name>
    <name type="common">Frosty pod rot fungus</name>
    <name type="synonym">Monilia roreri</name>
    <dbReference type="NCBI Taxonomy" id="221103"/>
    <lineage>
        <taxon>Eukaryota</taxon>
        <taxon>Fungi</taxon>
        <taxon>Dikarya</taxon>
        <taxon>Basidiomycota</taxon>
        <taxon>Agaricomycotina</taxon>
        <taxon>Agaricomycetes</taxon>
        <taxon>Agaricomycetidae</taxon>
        <taxon>Agaricales</taxon>
        <taxon>Marasmiineae</taxon>
        <taxon>Marasmiaceae</taxon>
        <taxon>Moniliophthora</taxon>
    </lineage>
</organism>
<dbReference type="UniPathway" id="UPA00142">
    <property type="reaction ID" value="UER00209"/>
</dbReference>
<name>A0A0W0F087_MONRR</name>
<evidence type="ECO:0000313" key="12">
    <source>
        <dbReference type="Proteomes" id="UP000054988"/>
    </source>
</evidence>
<dbReference type="AlphaFoldDB" id="A0A0W0F087"/>
<keyword evidence="6 10" id="KW-0547">Nucleotide-binding</keyword>
<proteinExistence type="inferred from homology"/>
<sequence length="601" mass="68581">MGLLYLGTPLTWDDAKKYADHVRHHGITQFLHIWDRLKDKNGDELLWGDEVEYMVISFDSEKQNAKLSLRQTEILAKLSAIVHDISTECDNSIAVPTFHPEYGRYMLEATPGSPYTGSISDLLIVEKNMRYRTRRGSKVAINLPIFFDEKTPRPFIDPTVPWDRDIYPEDQEAKNGAALPDHIYMDAMGFGMGCCCLQLTFQACNVVEARRLYDGLIPIGPILLALTAASPIWRGYLADVDCRWNVIAGSVDDRTEEERGLKPLQHNRFRIPKSRYDSVDLYISESWMNRPEYNDNPLPYDQSIYDRLRAHGIDDLLSKHMAHLFIRDPLVVFSETIDQDDETSNDHFENIQSTNWQTLRFKPPPPNSPIGWRVEFRSMEVQITDYENAAFAVFVVLLSRAILSFSLNFYIPISKVDENMGRAQVRDAVNSQKFFFRKNIYTSATPPNSGQSSPVTKEKRLRNCFPTPPPPENGFHQPVEDEYEEMSMNEIMNGKGTSFPGLLGLVEAYVNTLDVEPAAMVKIRGYLDLIRKRSNGTLLTAATWIRNFVRSHPKYGKDSVVSQEINYDLMVAVDEIERGVRRVPDLLPENYTGGEKDGGSI</sequence>
<comment type="caution">
    <text evidence="11">The sequence shown here is derived from an EMBL/GenBank/DDBJ whole genome shotgun (WGS) entry which is preliminary data.</text>
</comment>
<gene>
    <name evidence="11" type="ORF">WG66_17632</name>
</gene>
<evidence type="ECO:0000256" key="7">
    <source>
        <dbReference type="ARBA" id="ARBA00022840"/>
    </source>
</evidence>
<comment type="catalytic activity">
    <reaction evidence="10">
        <text>L-cysteine + L-glutamate + ATP = gamma-L-glutamyl-L-cysteine + ADP + phosphate + H(+)</text>
        <dbReference type="Rhea" id="RHEA:13285"/>
        <dbReference type="ChEBI" id="CHEBI:15378"/>
        <dbReference type="ChEBI" id="CHEBI:29985"/>
        <dbReference type="ChEBI" id="CHEBI:30616"/>
        <dbReference type="ChEBI" id="CHEBI:35235"/>
        <dbReference type="ChEBI" id="CHEBI:43474"/>
        <dbReference type="ChEBI" id="CHEBI:58173"/>
        <dbReference type="ChEBI" id="CHEBI:456216"/>
        <dbReference type="EC" id="6.3.2.2"/>
    </reaction>
</comment>
<dbReference type="GO" id="GO:0006750">
    <property type="term" value="P:glutathione biosynthetic process"/>
    <property type="evidence" value="ECO:0007669"/>
    <property type="project" value="UniProtKB-UniRule"/>
</dbReference>
<dbReference type="Proteomes" id="UP000054988">
    <property type="component" value="Unassembled WGS sequence"/>
</dbReference>
<protein>
    <recommendedName>
        <fullName evidence="3 10">Glutamate--cysteine ligase</fullName>
        <ecNumber evidence="3 10">6.3.2.2</ecNumber>
    </recommendedName>
    <alternativeName>
        <fullName evidence="9 10">Gamma-ECS</fullName>
    </alternativeName>
    <alternativeName>
        <fullName evidence="8 10">Gamma-glutamylcysteine synthetase</fullName>
    </alternativeName>
</protein>
<comment type="pathway">
    <text evidence="1 10">Sulfur metabolism; glutathione biosynthesis; glutathione from L-cysteine and L-glutamate: step 1/2.</text>
</comment>
<keyword evidence="5 10" id="KW-0317">Glutathione biosynthesis</keyword>
<evidence type="ECO:0000256" key="3">
    <source>
        <dbReference type="ARBA" id="ARBA00012220"/>
    </source>
</evidence>
<dbReference type="FunFam" id="3.30.590.50:FF:000001">
    <property type="entry name" value="Glutamate-cysteine ligase Gcs1"/>
    <property type="match status" value="1"/>
</dbReference>
<dbReference type="Gene3D" id="3.30.590.50">
    <property type="match status" value="3"/>
</dbReference>
<evidence type="ECO:0000256" key="4">
    <source>
        <dbReference type="ARBA" id="ARBA00022598"/>
    </source>
</evidence>
<dbReference type="InterPro" id="IPR004308">
    <property type="entry name" value="GCS"/>
</dbReference>
<evidence type="ECO:0000256" key="1">
    <source>
        <dbReference type="ARBA" id="ARBA00005006"/>
    </source>
</evidence>
<keyword evidence="4 10" id="KW-0436">Ligase</keyword>
<dbReference type="eggNOG" id="KOG3754">
    <property type="taxonomic scope" value="Eukaryota"/>
</dbReference>
<evidence type="ECO:0000256" key="2">
    <source>
        <dbReference type="ARBA" id="ARBA00008100"/>
    </source>
</evidence>
<dbReference type="SUPFAM" id="SSF55931">
    <property type="entry name" value="Glutamine synthetase/guanido kinase"/>
    <property type="match status" value="1"/>
</dbReference>
<dbReference type="GO" id="GO:0004357">
    <property type="term" value="F:glutamate-cysteine ligase activity"/>
    <property type="evidence" value="ECO:0007669"/>
    <property type="project" value="UniProtKB-UniRule"/>
</dbReference>
<dbReference type="Gene3D" id="1.10.8.960">
    <property type="match status" value="1"/>
</dbReference>
<dbReference type="InterPro" id="IPR014746">
    <property type="entry name" value="Gln_synth/guanido_kin_cat_dom"/>
</dbReference>
<evidence type="ECO:0000256" key="5">
    <source>
        <dbReference type="ARBA" id="ARBA00022684"/>
    </source>
</evidence>
<dbReference type="GO" id="GO:0017109">
    <property type="term" value="C:glutamate-cysteine ligase complex"/>
    <property type="evidence" value="ECO:0007669"/>
    <property type="project" value="TreeGrafter"/>
</dbReference>
<dbReference type="EMBL" id="LATX01002412">
    <property type="protein sequence ID" value="KTB29753.1"/>
    <property type="molecule type" value="Genomic_DNA"/>
</dbReference>
<evidence type="ECO:0000256" key="6">
    <source>
        <dbReference type="ARBA" id="ARBA00022741"/>
    </source>
</evidence>
<dbReference type="PANTHER" id="PTHR11164:SF0">
    <property type="entry name" value="GLUTAMATE--CYSTEINE LIGASE CATALYTIC SUBUNIT"/>
    <property type="match status" value="1"/>
</dbReference>
<reference evidence="11 12" key="1">
    <citation type="submission" date="2015-12" db="EMBL/GenBank/DDBJ databases">
        <title>Draft genome sequence of Moniliophthora roreri, the causal agent of frosty pod rot of cacao.</title>
        <authorList>
            <person name="Aime M.C."/>
            <person name="Diaz-Valderrama J.R."/>
            <person name="Kijpornyongpan T."/>
            <person name="Phillips-Mora W."/>
        </authorList>
    </citation>
    <scope>NUCLEOTIDE SEQUENCE [LARGE SCALE GENOMIC DNA]</scope>
    <source>
        <strain evidence="11 12">MCA 2952</strain>
    </source>
</reference>
<accession>A0A0W0F087</accession>
<evidence type="ECO:0000256" key="9">
    <source>
        <dbReference type="ARBA" id="ARBA00032122"/>
    </source>
</evidence>
<evidence type="ECO:0000256" key="10">
    <source>
        <dbReference type="RuleBase" id="RU367135"/>
    </source>
</evidence>
<dbReference type="EC" id="6.3.2.2" evidence="3 10"/>
<evidence type="ECO:0000313" key="11">
    <source>
        <dbReference type="EMBL" id="KTB29753.1"/>
    </source>
</evidence>